<evidence type="ECO:0000313" key="6">
    <source>
        <dbReference type="Proteomes" id="UP000027586"/>
    </source>
</evidence>
<sequence length="190" mass="21278">MWLMNEYVKGSPMFMREPRHGDEEKELRQNQPIGSCPVKELRGCEPRRPPFSSCHTPWCKVLSSVKSKLAVSSSSTTTSWLSLLTLSTTSVLIDGPTTGVARQAWTLRHLTLTNLVVKGLPRNAGQSTVKKCLEKNDTLNTWAKSAWAQKLAQRQVRANLSDFDRFKVQKLKNKRRVAVNSTVAAALKKA</sequence>
<dbReference type="Gene3D" id="6.10.250.2270">
    <property type="match status" value="1"/>
</dbReference>
<accession>A0A068RVL2</accession>
<dbReference type="EMBL" id="CBTN010000018">
    <property type="protein sequence ID" value="CDH53657.1"/>
    <property type="molecule type" value="Genomic_DNA"/>
</dbReference>
<dbReference type="InterPro" id="IPR008991">
    <property type="entry name" value="Translation_prot_SH3-like_sf"/>
</dbReference>
<dbReference type="GO" id="GO:0003735">
    <property type="term" value="F:structural constituent of ribosome"/>
    <property type="evidence" value="ECO:0007669"/>
    <property type="project" value="InterPro"/>
</dbReference>
<dbReference type="SUPFAM" id="SSF50104">
    <property type="entry name" value="Translation proteins SH3-like domain"/>
    <property type="match status" value="1"/>
</dbReference>
<comment type="similarity">
    <text evidence="1">Belongs to the eukaryotic ribosomal protein eL14 family.</text>
</comment>
<evidence type="ECO:0000256" key="1">
    <source>
        <dbReference type="ARBA" id="ARBA00006592"/>
    </source>
</evidence>
<dbReference type="Proteomes" id="UP000027586">
    <property type="component" value="Unassembled WGS sequence"/>
</dbReference>
<dbReference type="GO" id="GO:0003723">
    <property type="term" value="F:RNA binding"/>
    <property type="evidence" value="ECO:0007669"/>
    <property type="project" value="InterPro"/>
</dbReference>
<proteinExistence type="inferred from homology"/>
<gene>
    <name evidence="5" type="ORF">LCOR_04993.1</name>
</gene>
<evidence type="ECO:0000313" key="5">
    <source>
        <dbReference type="EMBL" id="CDH53657.1"/>
    </source>
</evidence>
<dbReference type="GO" id="GO:0006412">
    <property type="term" value="P:translation"/>
    <property type="evidence" value="ECO:0007669"/>
    <property type="project" value="InterPro"/>
</dbReference>
<keyword evidence="6" id="KW-1185">Reference proteome</keyword>
<dbReference type="OrthoDB" id="1875589at2759"/>
<keyword evidence="3" id="KW-0687">Ribonucleoprotein</keyword>
<evidence type="ECO:0000256" key="2">
    <source>
        <dbReference type="ARBA" id="ARBA00022980"/>
    </source>
</evidence>
<dbReference type="AlphaFoldDB" id="A0A068RVL2"/>
<dbReference type="PANTHER" id="PTHR11127:SF2">
    <property type="entry name" value="LARGE RIBOSOMAL SUBUNIT PROTEIN EL14"/>
    <property type="match status" value="1"/>
</dbReference>
<comment type="caution">
    <text evidence="5">The sequence shown here is derived from an EMBL/GenBank/DDBJ whole genome shotgun (WGS) entry which is preliminary data.</text>
</comment>
<dbReference type="STRING" id="1263082.A0A068RVL2"/>
<organism evidence="5 6">
    <name type="scientific">Lichtheimia corymbifera JMRC:FSU:9682</name>
    <dbReference type="NCBI Taxonomy" id="1263082"/>
    <lineage>
        <taxon>Eukaryota</taxon>
        <taxon>Fungi</taxon>
        <taxon>Fungi incertae sedis</taxon>
        <taxon>Mucoromycota</taxon>
        <taxon>Mucoromycotina</taxon>
        <taxon>Mucoromycetes</taxon>
        <taxon>Mucorales</taxon>
        <taxon>Lichtheimiaceae</taxon>
        <taxon>Lichtheimia</taxon>
    </lineage>
</organism>
<keyword evidence="2 5" id="KW-0689">Ribosomal protein</keyword>
<dbReference type="GO" id="GO:0042273">
    <property type="term" value="P:ribosomal large subunit biogenesis"/>
    <property type="evidence" value="ECO:0007669"/>
    <property type="project" value="TreeGrafter"/>
</dbReference>
<dbReference type="CDD" id="cd23702">
    <property type="entry name" value="eL14"/>
    <property type="match status" value="1"/>
</dbReference>
<dbReference type="InterPro" id="IPR039660">
    <property type="entry name" value="Ribosomal_eL14"/>
</dbReference>
<dbReference type="Pfam" id="PF01929">
    <property type="entry name" value="Ribosomal_L14e"/>
    <property type="match status" value="1"/>
</dbReference>
<dbReference type="PANTHER" id="PTHR11127">
    <property type="entry name" value="60S RIBOSOMAL PROTEIN L14"/>
    <property type="match status" value="1"/>
</dbReference>
<dbReference type="InterPro" id="IPR002784">
    <property type="entry name" value="Ribosomal_eL14_dom"/>
</dbReference>
<name>A0A068RVL2_9FUNG</name>
<protein>
    <submittedName>
        <fullName evidence="5">60s ribosomal protein l14</fullName>
    </submittedName>
</protein>
<dbReference type="GO" id="GO:0022625">
    <property type="term" value="C:cytosolic large ribosomal subunit"/>
    <property type="evidence" value="ECO:0007669"/>
    <property type="project" value="TreeGrafter"/>
</dbReference>
<reference evidence="5" key="1">
    <citation type="submission" date="2013-08" db="EMBL/GenBank/DDBJ databases">
        <title>Gene expansion shapes genome architecture in the human pathogen Lichtheimia corymbifera: an evolutionary genomics analysis in the ancient terrestrial Mucorales (Mucoromycotina).</title>
        <authorList>
            <person name="Schwartze V.U."/>
            <person name="Winter S."/>
            <person name="Shelest E."/>
            <person name="Marcet-Houben M."/>
            <person name="Horn F."/>
            <person name="Wehner S."/>
            <person name="Hoffmann K."/>
            <person name="Riege K."/>
            <person name="Sammeth M."/>
            <person name="Nowrousian M."/>
            <person name="Valiante V."/>
            <person name="Linde J."/>
            <person name="Jacobsen I.D."/>
            <person name="Marz M."/>
            <person name="Brakhage A.A."/>
            <person name="Gabaldon T."/>
            <person name="Bocker S."/>
            <person name="Voigt K."/>
        </authorList>
    </citation>
    <scope>NUCLEOTIDE SEQUENCE [LARGE SCALE GENOMIC DNA]</scope>
    <source>
        <strain evidence="5">FSU 9682</strain>
    </source>
</reference>
<evidence type="ECO:0000256" key="3">
    <source>
        <dbReference type="ARBA" id="ARBA00023274"/>
    </source>
</evidence>
<feature type="domain" description="Large ribosomal subunit protein eL14" evidence="4">
    <location>
        <begin position="102"/>
        <end position="176"/>
    </location>
</feature>
<evidence type="ECO:0000259" key="4">
    <source>
        <dbReference type="Pfam" id="PF01929"/>
    </source>
</evidence>
<dbReference type="Gene3D" id="2.30.30.30">
    <property type="match status" value="1"/>
</dbReference>
<dbReference type="InterPro" id="IPR014722">
    <property type="entry name" value="Rib_uL2_dom2"/>
</dbReference>
<dbReference type="VEuPathDB" id="FungiDB:LCOR_04993.1"/>